<feature type="transmembrane region" description="Helical" evidence="2">
    <location>
        <begin position="314"/>
        <end position="337"/>
    </location>
</feature>
<feature type="domain" description="Glycoside-hydrolase family GH114 TIM-barrel" evidence="4">
    <location>
        <begin position="55"/>
        <end position="266"/>
    </location>
</feature>
<feature type="chain" id="PRO_5005538836" description="Glycoside-hydrolase family GH114 TIM-barrel domain-containing protein" evidence="3">
    <location>
        <begin position="24"/>
        <end position="402"/>
    </location>
</feature>
<dbReference type="PANTHER" id="PTHR35273">
    <property type="entry name" value="ALPHA-1,4 POLYGALACTOSAMINIDASE, PUTATIVE (AFU_ORTHOLOGUE AFUA_3G07890)-RELATED"/>
    <property type="match status" value="1"/>
</dbReference>
<dbReference type="GeneID" id="25910189"/>
<feature type="signal peptide" evidence="3">
    <location>
        <begin position="1"/>
        <end position="23"/>
    </location>
</feature>
<keyword evidence="6" id="KW-1185">Reference proteome</keyword>
<dbReference type="EMBL" id="KQ242613">
    <property type="protein sequence ID" value="KNC77864.1"/>
    <property type="molecule type" value="Genomic_DNA"/>
</dbReference>
<sequence>MKLRRILPSLLINMLVSHMHVLAQSANDRVLVPSNSSWSLAAFEGNVESIAGRKVVFLDFEFNTSPQDMAQLGTTIGGFVNANRLVVCAISLGAVNLDDTDIALFPDEVRADEVAGAFDTPRFYLDITQLDRLQDPLTQRITTAQDAGCQAIMPLLLDCSQASCVNSTDADELAQQQMDYNMFVISTAQNNGVSVGLYDVLSSANSLPDVYDFAYSQQCNNPDGFDDCLALSLFITMDKAVFVLGDALQSDDICTQSENLTFGAKVTDDANNIIDCNAPEDTLPATATVGASSTDPVSGDTVDGGGFDWCGNTLGAVLVFLVVLLLSGCATGIVLCMKARNRRILKQKQEMEKMFYGVDSRNASISSGIGANSARSSNRSSLPMSPAQRGVLHETRGATGNV</sequence>
<accession>A0A0L0FM51</accession>
<keyword evidence="2" id="KW-0812">Transmembrane</keyword>
<proteinExistence type="predicted"/>
<keyword evidence="2" id="KW-1133">Transmembrane helix</keyword>
<evidence type="ECO:0000259" key="4">
    <source>
        <dbReference type="Pfam" id="PF03537"/>
    </source>
</evidence>
<evidence type="ECO:0000256" key="2">
    <source>
        <dbReference type="SAM" id="Phobius"/>
    </source>
</evidence>
<dbReference type="STRING" id="667725.A0A0L0FM51"/>
<feature type="region of interest" description="Disordered" evidence="1">
    <location>
        <begin position="368"/>
        <end position="402"/>
    </location>
</feature>
<keyword evidence="3" id="KW-0732">Signal</keyword>
<dbReference type="Proteomes" id="UP000054560">
    <property type="component" value="Unassembled WGS sequence"/>
</dbReference>
<reference evidence="5 6" key="1">
    <citation type="submission" date="2011-02" db="EMBL/GenBank/DDBJ databases">
        <title>The Genome Sequence of Sphaeroforma arctica JP610.</title>
        <authorList>
            <consortium name="The Broad Institute Genome Sequencing Platform"/>
            <person name="Russ C."/>
            <person name="Cuomo C."/>
            <person name="Young S.K."/>
            <person name="Zeng Q."/>
            <person name="Gargeya S."/>
            <person name="Alvarado L."/>
            <person name="Berlin A."/>
            <person name="Chapman S.B."/>
            <person name="Chen Z."/>
            <person name="Freedman E."/>
            <person name="Gellesch M."/>
            <person name="Goldberg J."/>
            <person name="Griggs A."/>
            <person name="Gujja S."/>
            <person name="Heilman E."/>
            <person name="Heiman D."/>
            <person name="Howarth C."/>
            <person name="Mehta T."/>
            <person name="Neiman D."/>
            <person name="Pearson M."/>
            <person name="Roberts A."/>
            <person name="Saif S."/>
            <person name="Shea T."/>
            <person name="Shenoy N."/>
            <person name="Sisk P."/>
            <person name="Stolte C."/>
            <person name="Sykes S."/>
            <person name="White J."/>
            <person name="Yandava C."/>
            <person name="Burger G."/>
            <person name="Gray M.W."/>
            <person name="Holland P.W.H."/>
            <person name="King N."/>
            <person name="Lang F.B.F."/>
            <person name="Roger A.J."/>
            <person name="Ruiz-Trillo I."/>
            <person name="Haas B."/>
            <person name="Nusbaum C."/>
            <person name="Birren B."/>
        </authorList>
    </citation>
    <scope>NUCLEOTIDE SEQUENCE [LARGE SCALE GENOMIC DNA]</scope>
    <source>
        <strain evidence="5 6">JP610</strain>
    </source>
</reference>
<dbReference type="RefSeq" id="XP_014151766.1">
    <property type="nucleotide sequence ID" value="XM_014296291.1"/>
</dbReference>
<protein>
    <recommendedName>
        <fullName evidence="4">Glycoside-hydrolase family GH114 TIM-barrel domain-containing protein</fullName>
    </recommendedName>
</protein>
<evidence type="ECO:0000313" key="6">
    <source>
        <dbReference type="Proteomes" id="UP000054560"/>
    </source>
</evidence>
<dbReference type="InterPro" id="IPR004352">
    <property type="entry name" value="GH114_TIM-barrel"/>
</dbReference>
<evidence type="ECO:0000313" key="5">
    <source>
        <dbReference type="EMBL" id="KNC77864.1"/>
    </source>
</evidence>
<dbReference type="PANTHER" id="PTHR35273:SF2">
    <property type="entry name" value="ALPHA-GALACTOSIDASE"/>
    <property type="match status" value="1"/>
</dbReference>
<name>A0A0L0FM51_9EUKA</name>
<organism evidence="5 6">
    <name type="scientific">Sphaeroforma arctica JP610</name>
    <dbReference type="NCBI Taxonomy" id="667725"/>
    <lineage>
        <taxon>Eukaryota</taxon>
        <taxon>Ichthyosporea</taxon>
        <taxon>Ichthyophonida</taxon>
        <taxon>Sphaeroforma</taxon>
    </lineage>
</organism>
<evidence type="ECO:0000256" key="1">
    <source>
        <dbReference type="SAM" id="MobiDB-lite"/>
    </source>
</evidence>
<dbReference type="Pfam" id="PF03537">
    <property type="entry name" value="Glyco_hydro_114"/>
    <property type="match status" value="1"/>
</dbReference>
<feature type="compositionally biased region" description="Low complexity" evidence="1">
    <location>
        <begin position="368"/>
        <end position="381"/>
    </location>
</feature>
<keyword evidence="2" id="KW-0472">Membrane</keyword>
<gene>
    <name evidence="5" type="ORF">SARC_09685</name>
</gene>
<evidence type="ECO:0000256" key="3">
    <source>
        <dbReference type="SAM" id="SignalP"/>
    </source>
</evidence>
<dbReference type="AlphaFoldDB" id="A0A0L0FM51"/>